<feature type="domain" description="Antistasin-like" evidence="5">
    <location>
        <begin position="624"/>
        <end position="650"/>
    </location>
</feature>
<dbReference type="SUPFAM" id="SSF57262">
    <property type="entry name" value="Leech antihemostatic proteins"/>
    <property type="match status" value="1"/>
</dbReference>
<comment type="caution">
    <text evidence="6">The sequence shown here is derived from an EMBL/GenBank/DDBJ whole genome shotgun (WGS) entry which is preliminary data.</text>
</comment>
<name>A0A0V1E820_TRIPS</name>
<dbReference type="PANTHER" id="PTHR46439">
    <property type="entry name" value="CYSTEINE-RICH MOTOR NEURON 1 PROTEIN"/>
    <property type="match status" value="1"/>
</dbReference>
<dbReference type="Proteomes" id="UP000054632">
    <property type="component" value="Unassembled WGS sequence"/>
</dbReference>
<dbReference type="PANTHER" id="PTHR46439:SF1">
    <property type="entry name" value="CYSTEINE-RICH MOTOR NEURON 1 PROTEIN"/>
    <property type="match status" value="1"/>
</dbReference>
<feature type="domain" description="VWFC" evidence="4">
    <location>
        <begin position="740"/>
        <end position="799"/>
    </location>
</feature>
<keyword evidence="3" id="KW-1133">Transmembrane helix</keyword>
<feature type="domain" description="Antistasin-like" evidence="5">
    <location>
        <begin position="593"/>
        <end position="621"/>
    </location>
</feature>
<accession>A0A0V1E820</accession>
<dbReference type="PROSITE" id="PS50184">
    <property type="entry name" value="VWFC_2"/>
    <property type="match status" value="6"/>
</dbReference>
<dbReference type="InterPro" id="IPR004094">
    <property type="entry name" value="Antistasin-like"/>
</dbReference>
<dbReference type="InterPro" id="IPR001007">
    <property type="entry name" value="VWF_dom"/>
</dbReference>
<dbReference type="AlphaFoldDB" id="A0A0V1E820"/>
<dbReference type="PROSITE" id="PS01208">
    <property type="entry name" value="VWFC_1"/>
    <property type="match status" value="4"/>
</dbReference>
<organism evidence="6 7">
    <name type="scientific">Trichinella pseudospiralis</name>
    <name type="common">Parasitic roundworm</name>
    <dbReference type="NCBI Taxonomy" id="6337"/>
    <lineage>
        <taxon>Eukaryota</taxon>
        <taxon>Metazoa</taxon>
        <taxon>Ecdysozoa</taxon>
        <taxon>Nematoda</taxon>
        <taxon>Enoplea</taxon>
        <taxon>Dorylaimia</taxon>
        <taxon>Trichinellida</taxon>
        <taxon>Trichinellidae</taxon>
        <taxon>Trichinella</taxon>
    </lineage>
</organism>
<dbReference type="Gene3D" id="2.10.70.10">
    <property type="entry name" value="Complement Module, domain 1"/>
    <property type="match status" value="1"/>
</dbReference>
<keyword evidence="1" id="KW-0732">Signal</keyword>
<keyword evidence="3" id="KW-0472">Membrane</keyword>
<dbReference type="PROSITE" id="PS51252">
    <property type="entry name" value="ANTISTASIN"/>
    <property type="match status" value="3"/>
</dbReference>
<feature type="domain" description="VWFC" evidence="4">
    <location>
        <begin position="673"/>
        <end position="729"/>
    </location>
</feature>
<dbReference type="Pfam" id="PF00093">
    <property type="entry name" value="VWC"/>
    <property type="match status" value="3"/>
</dbReference>
<reference evidence="6 7" key="1">
    <citation type="submission" date="2015-01" db="EMBL/GenBank/DDBJ databases">
        <title>Evolution of Trichinella species and genotypes.</title>
        <authorList>
            <person name="Korhonen P.K."/>
            <person name="Edoardo P."/>
            <person name="Giuseppe L.R."/>
            <person name="Gasser R.B."/>
        </authorList>
    </citation>
    <scope>NUCLEOTIDE SEQUENCE [LARGE SCALE GENOMIC DNA]</scope>
    <source>
        <strain evidence="6">ISS13</strain>
    </source>
</reference>
<dbReference type="Pfam" id="PF02822">
    <property type="entry name" value="Antistasin"/>
    <property type="match status" value="3"/>
</dbReference>
<gene>
    <name evidence="6" type="primary">CRIM1</name>
    <name evidence="6" type="ORF">T4A_6181</name>
</gene>
<evidence type="ECO:0000313" key="6">
    <source>
        <dbReference type="EMBL" id="KRY69820.1"/>
    </source>
</evidence>
<feature type="domain" description="VWFC" evidence="4">
    <location>
        <begin position="453"/>
        <end position="511"/>
    </location>
</feature>
<proteinExistence type="predicted"/>
<feature type="transmembrane region" description="Helical" evidence="3">
    <location>
        <begin position="961"/>
        <end position="985"/>
    </location>
</feature>
<evidence type="ECO:0000259" key="4">
    <source>
        <dbReference type="PROSITE" id="PS50184"/>
    </source>
</evidence>
<feature type="domain" description="VWFC" evidence="4">
    <location>
        <begin position="394"/>
        <end position="453"/>
    </location>
</feature>
<dbReference type="InterPro" id="IPR052624">
    <property type="entry name" value="CRIM1"/>
</dbReference>
<dbReference type="SMART" id="SM00214">
    <property type="entry name" value="VWC"/>
    <property type="match status" value="6"/>
</dbReference>
<keyword evidence="3" id="KW-0812">Transmembrane</keyword>
<dbReference type="Gene3D" id="6.20.200.20">
    <property type="match status" value="5"/>
</dbReference>
<dbReference type="InterPro" id="IPR011061">
    <property type="entry name" value="Hirudin/antistatin"/>
</dbReference>
<dbReference type="GO" id="GO:0004867">
    <property type="term" value="F:serine-type endopeptidase inhibitor activity"/>
    <property type="evidence" value="ECO:0007669"/>
    <property type="project" value="InterPro"/>
</dbReference>
<evidence type="ECO:0000313" key="7">
    <source>
        <dbReference type="Proteomes" id="UP000054632"/>
    </source>
</evidence>
<dbReference type="EMBL" id="JYDR01000084">
    <property type="protein sequence ID" value="KRY69820.1"/>
    <property type="molecule type" value="Genomic_DNA"/>
</dbReference>
<evidence type="ECO:0000256" key="1">
    <source>
        <dbReference type="ARBA" id="ARBA00022729"/>
    </source>
</evidence>
<evidence type="ECO:0000256" key="3">
    <source>
        <dbReference type="SAM" id="Phobius"/>
    </source>
</evidence>
<protein>
    <submittedName>
        <fullName evidence="6">Cysteine-rich motor neuron 1 protein</fullName>
    </submittedName>
</protein>
<dbReference type="Pfam" id="PF23334">
    <property type="entry name" value="VWC2L_2nd"/>
    <property type="match status" value="3"/>
</dbReference>
<feature type="domain" description="VWFC" evidence="4">
    <location>
        <begin position="879"/>
        <end position="935"/>
    </location>
</feature>
<evidence type="ECO:0000259" key="5">
    <source>
        <dbReference type="PROSITE" id="PS51252"/>
    </source>
</evidence>
<evidence type="ECO:0000256" key="2">
    <source>
        <dbReference type="ARBA" id="ARBA00022737"/>
    </source>
</evidence>
<keyword evidence="2" id="KW-0677">Repeat</keyword>
<sequence>MSVGFENNIHTSCYTTKQSGIHCEAHPISELATVKQHSLHLFLHSIRFVFYFTKSKMLFLHYWYFISQNFSPFSLARGAFLKSSSYAVVVCVLIRLTTGFSGRGSISSADFFSLSPFSHLHLQFYPQMVVLWKIANIIIIYNLQKLQDSDRNMLNCSAPSLYHGCSLFLKHGCSCLTVKSCQQAHFQFSDEAICHEEWIRRKTMWKELCLKAKCGVVFQPKCPEDSILVPAPAPEPPNCCPSPDTCHCNQEACLKHIKLCPPELELVQVFKGTDTPGRCCDIFECFPKTTGQKRGQGQANMAWEGEFGCNHVRCPPTKVEKCPEDSYRPPQVIAEKGCCPVVEECRCLAGVCPPAVCPLNHHLVVLKKGNGIPGSCCDQFQCISVEPAVNETSMICEVEKTVFNNGDTWHPKPCTECECKDGIIFCRSLLCHPPPPSCRRIQVPEGECCPICSGCETENGESRNITEQWKKDDCTTCQCSEDGQVICQRQLCSVECDNPLYMSGQCCPVCEKSLLINLPLTCPSIELCTLRCEYGLKRGLDGCFLCECQQNLQHLSGAEDEYHGNFISEKITDQKTAGQVEVLPFEPGSKSGCQFWNLHSCTKRCAHGFEHDANGCPLCKCNACPRIYNCNKHCLYGYEKNLHGCQICRCRGIWIESDDSSILPTQNITSEWIGCSSLAGYRDHGEWWFDDCRHCYCDHGREFCSLLACPHLNCTEPTFIDGECCPRCPDAALDRRLHRLTCHAPGGNRNYVEGEFWNLDKCTICTCHVGHVLCHRKECPPAPCAKPTITDDTCCPVCKDVGFGEFTPPANISSFCSTEAGVAHVEGSVWKEGPCVSCVCRNSQVRCYYQSCASVTCDSRSLHLKDSCCPICIEKMDTGVCHLNGVSYNIGEMWRDNICRNCTCQYGGELFCSQMECRKCVDPIYKEGQCCPVCNEMTNWKVVPNYPKLNDNSTDVQQASLVVALCIIGILAVVLLIVLLVVWLAKKYRAPAITKSTEARLTSLKFQQGKSLLKHIKRNGAYKQRKNISLLRETGGSCEEPECANDAAV</sequence>
<feature type="domain" description="Antistasin-like" evidence="5">
    <location>
        <begin position="522"/>
        <end position="548"/>
    </location>
</feature>
<dbReference type="Gene3D" id="2.10.22.10">
    <property type="entry name" value="Antistasin, domain 1"/>
    <property type="match status" value="3"/>
</dbReference>
<feature type="domain" description="VWFC" evidence="4">
    <location>
        <begin position="814"/>
        <end position="873"/>
    </location>
</feature>
<dbReference type="SUPFAM" id="SSF57603">
    <property type="entry name" value="FnI-like domain"/>
    <property type="match status" value="5"/>
</dbReference>
<dbReference type="GO" id="GO:0005886">
    <property type="term" value="C:plasma membrane"/>
    <property type="evidence" value="ECO:0007669"/>
    <property type="project" value="TreeGrafter"/>
</dbReference>